<reference evidence="4" key="1">
    <citation type="submission" date="2021-02" db="EMBL/GenBank/DDBJ databases">
        <authorList>
            <person name="Nowell W R."/>
        </authorList>
    </citation>
    <scope>NUCLEOTIDE SEQUENCE</scope>
</reference>
<dbReference type="SUPFAM" id="SSF48452">
    <property type="entry name" value="TPR-like"/>
    <property type="match status" value="1"/>
</dbReference>
<dbReference type="InterPro" id="IPR019734">
    <property type="entry name" value="TPR_rpt"/>
</dbReference>
<evidence type="ECO:0000313" key="5">
    <source>
        <dbReference type="EMBL" id="CAF1530332.1"/>
    </source>
</evidence>
<dbReference type="PANTHER" id="PTHR45641:SF1">
    <property type="entry name" value="AAA+ ATPASE DOMAIN-CONTAINING PROTEIN"/>
    <property type="match status" value="1"/>
</dbReference>
<evidence type="ECO:0000256" key="1">
    <source>
        <dbReference type="ARBA" id="ARBA00022737"/>
    </source>
</evidence>
<feature type="repeat" description="TPR" evidence="3">
    <location>
        <begin position="531"/>
        <end position="564"/>
    </location>
</feature>
<feature type="repeat" description="TPR" evidence="3">
    <location>
        <begin position="489"/>
        <end position="522"/>
    </location>
</feature>
<evidence type="ECO:0000256" key="3">
    <source>
        <dbReference type="PROSITE-ProRule" id="PRU00339"/>
    </source>
</evidence>
<comment type="caution">
    <text evidence="4">The sequence shown here is derived from an EMBL/GenBank/DDBJ whole genome shotgun (WGS) entry which is preliminary data.</text>
</comment>
<dbReference type="PROSITE" id="PS50293">
    <property type="entry name" value="TPR_REGION"/>
    <property type="match status" value="3"/>
</dbReference>
<dbReference type="Pfam" id="PF13374">
    <property type="entry name" value="TPR_10"/>
    <property type="match status" value="1"/>
</dbReference>
<dbReference type="OrthoDB" id="626167at2759"/>
<feature type="repeat" description="TPR" evidence="3">
    <location>
        <begin position="405"/>
        <end position="438"/>
    </location>
</feature>
<dbReference type="Proteomes" id="UP000663828">
    <property type="component" value="Unassembled WGS sequence"/>
</dbReference>
<evidence type="ECO:0000313" key="4">
    <source>
        <dbReference type="EMBL" id="CAF1258720.1"/>
    </source>
</evidence>
<keyword evidence="2 3" id="KW-0802">TPR repeat</keyword>
<dbReference type="EMBL" id="CAJNOR010002177">
    <property type="protein sequence ID" value="CAF1258720.1"/>
    <property type="molecule type" value="Genomic_DNA"/>
</dbReference>
<dbReference type="Proteomes" id="UP000663852">
    <property type="component" value="Unassembled WGS sequence"/>
</dbReference>
<dbReference type="Pfam" id="PF00515">
    <property type="entry name" value="TPR_1"/>
    <property type="match status" value="1"/>
</dbReference>
<dbReference type="InterPro" id="IPR011990">
    <property type="entry name" value="TPR-like_helical_dom_sf"/>
</dbReference>
<gene>
    <name evidence="5" type="ORF">EDS130_LOCUS44521</name>
    <name evidence="4" type="ORF">XAT740_LOCUS26659</name>
</gene>
<name>A0A815ATF9_ADIRI</name>
<proteinExistence type="predicted"/>
<dbReference type="PROSITE" id="PS50005">
    <property type="entry name" value="TPR"/>
    <property type="match status" value="5"/>
</dbReference>
<evidence type="ECO:0000256" key="2">
    <source>
        <dbReference type="ARBA" id="ARBA00022803"/>
    </source>
</evidence>
<accession>A0A815ATF9</accession>
<dbReference type="SMART" id="SM00028">
    <property type="entry name" value="TPR"/>
    <property type="match status" value="9"/>
</dbReference>
<keyword evidence="6" id="KW-1185">Reference proteome</keyword>
<feature type="repeat" description="TPR" evidence="3">
    <location>
        <begin position="573"/>
        <end position="606"/>
    </location>
</feature>
<organism evidence="4 6">
    <name type="scientific">Adineta ricciae</name>
    <name type="common">Rotifer</name>
    <dbReference type="NCBI Taxonomy" id="249248"/>
    <lineage>
        <taxon>Eukaryota</taxon>
        <taxon>Metazoa</taxon>
        <taxon>Spiralia</taxon>
        <taxon>Gnathifera</taxon>
        <taxon>Rotifera</taxon>
        <taxon>Eurotatoria</taxon>
        <taxon>Bdelloidea</taxon>
        <taxon>Adinetida</taxon>
        <taxon>Adinetidae</taxon>
        <taxon>Adineta</taxon>
    </lineage>
</organism>
<dbReference type="PANTHER" id="PTHR45641">
    <property type="entry name" value="TETRATRICOPEPTIDE REPEAT PROTEIN (AFU_ORTHOLOGUE AFUA_6G03870)"/>
    <property type="match status" value="1"/>
</dbReference>
<protein>
    <submittedName>
        <fullName evidence="4">Uncharacterized protein</fullName>
    </submittedName>
</protein>
<sequence length="670" mass="77729">MGCESSKANIQSTSMPISVNSKQNVTEQSDYDFAVVVKQNFDQVALSYPYTKVFKDIVVNMKFYDYVVKDFTNYSREMNNRSESNHIDEFEHNYRAKSPIWWYTRQCFVNKMLTQAIRSLEIHTLFRMSFFIHDLHHQIEQLYKQQAHEKPFIVYHAQYVAHETFQNLLKSIGQVMCFNDFLLTNEISEDAIKTLTKPNTAGVLFQVSVNPAIQTVPFASIQETSYSQKQGQVLFAMHSMFRIDGMKMLNDNPLHYQIELKLISNDDPQIRQLDKSIEESVSHVVEWQRLGEILFKLSQFAKAEELYRLLLEQPSTDNQLALYYNQLGYVKDNQEDYEHALIYYVKSLEIWQKITPTNKQELAITYGNIGRLYCNLEDYPKAFLFNEKSLEIRKDILASDHPELASSYNNIGMIYQRTGDYRKALEYFEKALEIWQKSPPSNYPMLATSYSNIGSTYESLGDFTKAYSFFQKGLDIKEKTLPVNHPDLAISYNNIGLLYQKMGEYSKALSSLNRAMEIYQKSLSADSSLLATTYNNIGLTYQKLNDFSKALSFHQKALEIYQKTLLSNHSLIGTCYNNIGLVHYHLNDFPSALQFFEKARDIFEATLPPDHPNLADFYNNIAYTYVHVENLSKGLVCFQRTLEIRKQILPADHPALKATQGNIDNCKKRL</sequence>
<keyword evidence="1" id="KW-0677">Repeat</keyword>
<dbReference type="SUPFAM" id="SSF81901">
    <property type="entry name" value="HCP-like"/>
    <property type="match status" value="1"/>
</dbReference>
<dbReference type="Pfam" id="PF13424">
    <property type="entry name" value="TPR_12"/>
    <property type="match status" value="3"/>
</dbReference>
<evidence type="ECO:0000313" key="6">
    <source>
        <dbReference type="Proteomes" id="UP000663828"/>
    </source>
</evidence>
<dbReference type="AlphaFoldDB" id="A0A815ATF9"/>
<dbReference type="EMBL" id="CAJNOJ010000871">
    <property type="protein sequence ID" value="CAF1530332.1"/>
    <property type="molecule type" value="Genomic_DNA"/>
</dbReference>
<dbReference type="SUPFAM" id="SSF56399">
    <property type="entry name" value="ADP-ribosylation"/>
    <property type="match status" value="1"/>
</dbReference>
<dbReference type="Gene3D" id="1.25.40.10">
    <property type="entry name" value="Tetratricopeptide repeat domain"/>
    <property type="match status" value="3"/>
</dbReference>
<feature type="repeat" description="TPR" evidence="3">
    <location>
        <begin position="447"/>
        <end position="480"/>
    </location>
</feature>